<reference evidence="2" key="1">
    <citation type="journal article" date="2019" name="Microbiol. Immunol.">
        <title>Molecular and phenotypic characterization of Leptospira johnsonii sp. nov., Leptospira ellinghausenii sp. nov. and Leptospira ryugenii sp. nov. isolated from soil and water in Japan.</title>
        <authorList>
            <person name="Masuzawa T."/>
            <person name="Saito M."/>
            <person name="Nakao R."/>
            <person name="Nikaido Y."/>
            <person name="Matsumoto M."/>
            <person name="Ogawa M."/>
            <person name="Yokoyama M."/>
            <person name="Hidaka Y."/>
            <person name="Tomita J."/>
            <person name="Sakakibara K."/>
            <person name="Suzuki K."/>
            <person name="Yasuda S."/>
            <person name="Sato H."/>
            <person name="Yamaguchi M."/>
            <person name="Yoshida S.I."/>
            <person name="Koizumi N."/>
            <person name="Kawamura Y."/>
        </authorList>
    </citation>
    <scope>NUCLEOTIDE SEQUENCE [LARGE SCALE GENOMIC DNA]</scope>
    <source>
        <strain evidence="2">E18</strain>
    </source>
</reference>
<dbReference type="AlphaFoldDB" id="A0A2P2DEA4"/>
<dbReference type="InterPro" id="IPR011047">
    <property type="entry name" value="Quinoprotein_ADH-like_sf"/>
</dbReference>
<keyword evidence="2" id="KW-1185">Reference proteome</keyword>
<name>A0A2P2DEA4_9LEPT</name>
<proteinExistence type="predicted"/>
<accession>A0A2P2DEA4</accession>
<sequence>MKVQSSSGNWKHLVNIPTILFLFVQCSQLEIEKPNLFQFLFLSASPTSVGVVTSDFASGGRFKTFEPNSFTTFPTSIPIHSDAVGRYTNDRVFIVNRLNRDSIQVLNPQFGFLTEQEFSVGQGKNPQDIAVWNDKYFISLYNADELVIYNRSSGIKTGSVSFTSLRETFSTSGIPDSSVEASYMIQEGSSLFVLLQRLDRNDVSGYLPPNSDSYLVEVDMDLNQIKAVYTLPYRNPSSKIQKVFLFGEPHLVFSCVGRVGFISQIDAGIIAFRLSTRQFHPNRLFAEETAGGDILSFQIKNEEYGYASVLDAGFNKTIQVFRPRTGEKLGTLLQIPGNIGISLSGLLLTNEGKLLVGSTDFTRPGIYVYDTNIGNVLLNPIPSSVELTPFDIFQLQNLP</sequence>
<dbReference type="SUPFAM" id="SSF50998">
    <property type="entry name" value="Quinoprotein alcohol dehydrogenase-like"/>
    <property type="match status" value="1"/>
</dbReference>
<dbReference type="RefSeq" id="WP_245918394.1">
    <property type="nucleotide sequence ID" value="NZ_BFAZ01000009.1"/>
</dbReference>
<organism evidence="1 2">
    <name type="scientific">Leptospira ellinghausenii</name>
    <dbReference type="NCBI Taxonomy" id="1917822"/>
    <lineage>
        <taxon>Bacteria</taxon>
        <taxon>Pseudomonadati</taxon>
        <taxon>Spirochaetota</taxon>
        <taxon>Spirochaetia</taxon>
        <taxon>Leptospirales</taxon>
        <taxon>Leptospiraceae</taxon>
        <taxon>Leptospira</taxon>
    </lineage>
</organism>
<gene>
    <name evidence="1" type="ORF">LPTSP2_22520</name>
</gene>
<dbReference type="Proteomes" id="UP000245206">
    <property type="component" value="Unassembled WGS sequence"/>
</dbReference>
<dbReference type="EMBL" id="BFAZ01000009">
    <property type="protein sequence ID" value="GBF42959.1"/>
    <property type="molecule type" value="Genomic_DNA"/>
</dbReference>
<protein>
    <submittedName>
        <fullName evidence="1">Uncharacterized protein</fullName>
    </submittedName>
</protein>
<evidence type="ECO:0000313" key="2">
    <source>
        <dbReference type="Proteomes" id="UP000245206"/>
    </source>
</evidence>
<evidence type="ECO:0000313" key="1">
    <source>
        <dbReference type="EMBL" id="GBF42959.1"/>
    </source>
</evidence>
<comment type="caution">
    <text evidence="1">The sequence shown here is derived from an EMBL/GenBank/DDBJ whole genome shotgun (WGS) entry which is preliminary data.</text>
</comment>